<reference evidence="1" key="1">
    <citation type="submission" date="2021-04" db="EMBL/GenBank/DDBJ databases">
        <title>Complete genome sequence for Sulfitobacter sp. strain JK7-1.</title>
        <authorList>
            <person name="Park S.-J."/>
        </authorList>
    </citation>
    <scope>NUCLEOTIDE SEQUENCE</scope>
    <source>
        <strain evidence="1">JK7-1</strain>
    </source>
</reference>
<dbReference type="KEGG" id="sual:KDD17_00115"/>
<protein>
    <submittedName>
        <fullName evidence="1">DUF3833 family protein</fullName>
    </submittedName>
</protein>
<name>A0A975PMR9_9RHOB</name>
<keyword evidence="2" id="KW-1185">Reference proteome</keyword>
<dbReference type="InterPro" id="IPR024409">
    <property type="entry name" value="DUF3833"/>
</dbReference>
<dbReference type="RefSeq" id="WP_212704733.1">
    <property type="nucleotide sequence ID" value="NZ_CP073581.1"/>
</dbReference>
<accession>A0A975PMR9</accession>
<proteinExistence type="predicted"/>
<evidence type="ECO:0000313" key="2">
    <source>
        <dbReference type="Proteomes" id="UP000683291"/>
    </source>
</evidence>
<dbReference type="AlphaFoldDB" id="A0A975PMR9"/>
<evidence type="ECO:0000313" key="1">
    <source>
        <dbReference type="EMBL" id="QUJ76535.1"/>
    </source>
</evidence>
<dbReference type="Proteomes" id="UP000683291">
    <property type="component" value="Chromosome 1"/>
</dbReference>
<dbReference type="EMBL" id="CP073581">
    <property type="protein sequence ID" value="QUJ76535.1"/>
    <property type="molecule type" value="Genomic_DNA"/>
</dbReference>
<organism evidence="1 2">
    <name type="scientific">Sulfitobacter albidus</name>
    <dbReference type="NCBI Taxonomy" id="2829501"/>
    <lineage>
        <taxon>Bacteria</taxon>
        <taxon>Pseudomonadati</taxon>
        <taxon>Pseudomonadota</taxon>
        <taxon>Alphaproteobacteria</taxon>
        <taxon>Rhodobacterales</taxon>
        <taxon>Roseobacteraceae</taxon>
        <taxon>Sulfitobacter</taxon>
    </lineage>
</organism>
<sequence>MNDALFFFLLGVALMAALVLLRRRLADFPAQRAEDYVGEAPTFDMRRHLNGPMHCVGAIFGPLGRVTSTFTAEFNANWKGDVCTIEERFTYHDGTVQEREWTLEMTGEDSFDALAEDVPGTGKGHVAGPTVLFRYPITLPQDSGGHTLSALDCMYLAPDGTVVNRSQFRKFGFRVAELVATISKKEAA</sequence>
<gene>
    <name evidence="1" type="ORF">KDD17_00115</name>
</gene>
<dbReference type="Pfam" id="PF12915">
    <property type="entry name" value="DUF3833"/>
    <property type="match status" value="1"/>
</dbReference>